<dbReference type="AlphaFoldDB" id="A0A8H5H9C7"/>
<dbReference type="EMBL" id="JAACJP010000017">
    <property type="protein sequence ID" value="KAF5379097.1"/>
    <property type="molecule type" value="Genomic_DNA"/>
</dbReference>
<sequence>MASNNAPHEKDLADDPRPEVLGNSAKIWKEYISDATKEDQGLAQNYKGDMDSILIFAGLFSSCLTTFVIESYKSLQPDPGDTTVQLLAQISQQLANGSQSAFSEPAPFIPPTSAVICNLLWFLSLGFSLASALAATLVQQWARNYVQMAESQPRTADRARVRAYLYRGLQRFKMRTVVDAIPMLLHISLFLFFAGLVHFLFPVNLLIGYLSLTIFAISFILYMGCTFLPLVYTDCPYHTPASTWCWNGVKLLRGYGYLQSLGSMESIMLPTNMQGAAHVVATSKSTQRDALDRETVQSTIQALDTRGNLLSFIMGHFASKTASEADKRHIVMLLDSTDLTTRLCRILDDAKFILVHDDRLRCSNACFVSLDKLATLWSHLAPSRRQKRIYIGVEQLAVVFGVLRNSVHAEIGVTPDNYKNWEVYSFKLLWCLLSTFLDDAAKLHTHLSTLVTHDEFGGLAEGTVSEPLANDELRAIITDLSKELATGCDLLSSGHLDMVALLPIPGTANHPLLQRMKNVWYAFLALLGQLDNFSDNGATGLPPLFHGLGVSKIKDIIEEFQDLIISIHFLRLSLLFHRRCNDAPSDRRVYAEAERDLESNAKLISRFTLPPASQQRVASALLLLCEERILRRTNQERSVKNRTKKSMDLELSTTRLLLSVIQEKAIIESVDRGLYAQLLPFDAEVEVAPEPAKPGRIDQRNSIRNQLVKVAEALTEKAGITTSIPDVIMKATSRTLQEQTSDS</sequence>
<dbReference type="InterPro" id="IPR045338">
    <property type="entry name" value="DUF6535"/>
</dbReference>
<keyword evidence="4" id="KW-1185">Reference proteome</keyword>
<dbReference type="Proteomes" id="UP000565441">
    <property type="component" value="Unassembled WGS sequence"/>
</dbReference>
<proteinExistence type="predicted"/>
<name>A0A8H5H9C7_9AGAR</name>
<feature type="domain" description="DUF6535" evidence="2">
    <location>
        <begin position="28"/>
        <end position="201"/>
    </location>
</feature>
<evidence type="ECO:0000256" key="1">
    <source>
        <dbReference type="SAM" id="Phobius"/>
    </source>
</evidence>
<keyword evidence="1" id="KW-0472">Membrane</keyword>
<feature type="transmembrane region" description="Helical" evidence="1">
    <location>
        <begin position="207"/>
        <end position="232"/>
    </location>
</feature>
<feature type="transmembrane region" description="Helical" evidence="1">
    <location>
        <begin position="177"/>
        <end position="201"/>
    </location>
</feature>
<protein>
    <recommendedName>
        <fullName evidence="2">DUF6535 domain-containing protein</fullName>
    </recommendedName>
</protein>
<dbReference type="OrthoDB" id="3235960at2759"/>
<dbReference type="Pfam" id="PF20153">
    <property type="entry name" value="DUF6535"/>
    <property type="match status" value="1"/>
</dbReference>
<organism evidence="3 4">
    <name type="scientific">Tricholomella constricta</name>
    <dbReference type="NCBI Taxonomy" id="117010"/>
    <lineage>
        <taxon>Eukaryota</taxon>
        <taxon>Fungi</taxon>
        <taxon>Dikarya</taxon>
        <taxon>Basidiomycota</taxon>
        <taxon>Agaricomycotina</taxon>
        <taxon>Agaricomycetes</taxon>
        <taxon>Agaricomycetidae</taxon>
        <taxon>Agaricales</taxon>
        <taxon>Tricholomatineae</taxon>
        <taxon>Lyophyllaceae</taxon>
        <taxon>Tricholomella</taxon>
    </lineage>
</organism>
<comment type="caution">
    <text evidence="3">The sequence shown here is derived from an EMBL/GenBank/DDBJ whole genome shotgun (WGS) entry which is preliminary data.</text>
</comment>
<keyword evidence="1" id="KW-0812">Transmembrane</keyword>
<keyword evidence="1" id="KW-1133">Transmembrane helix</keyword>
<accession>A0A8H5H9C7</accession>
<gene>
    <name evidence="3" type="ORF">D9615_005895</name>
</gene>
<evidence type="ECO:0000313" key="3">
    <source>
        <dbReference type="EMBL" id="KAF5379097.1"/>
    </source>
</evidence>
<evidence type="ECO:0000259" key="2">
    <source>
        <dbReference type="Pfam" id="PF20153"/>
    </source>
</evidence>
<evidence type="ECO:0000313" key="4">
    <source>
        <dbReference type="Proteomes" id="UP000565441"/>
    </source>
</evidence>
<feature type="transmembrane region" description="Helical" evidence="1">
    <location>
        <begin position="119"/>
        <end position="138"/>
    </location>
</feature>
<reference evidence="3 4" key="1">
    <citation type="journal article" date="2020" name="ISME J.">
        <title>Uncovering the hidden diversity of litter-decomposition mechanisms in mushroom-forming fungi.</title>
        <authorList>
            <person name="Floudas D."/>
            <person name="Bentzer J."/>
            <person name="Ahren D."/>
            <person name="Johansson T."/>
            <person name="Persson P."/>
            <person name="Tunlid A."/>
        </authorList>
    </citation>
    <scope>NUCLEOTIDE SEQUENCE [LARGE SCALE GENOMIC DNA]</scope>
    <source>
        <strain evidence="3 4">CBS 661.87</strain>
    </source>
</reference>